<comment type="caution">
    <text evidence="2">The sequence shown here is derived from an EMBL/GenBank/DDBJ whole genome shotgun (WGS) entry which is preliminary data.</text>
</comment>
<organism evidence="2 3">
    <name type="scientific">Symbiodinium natans</name>
    <dbReference type="NCBI Taxonomy" id="878477"/>
    <lineage>
        <taxon>Eukaryota</taxon>
        <taxon>Sar</taxon>
        <taxon>Alveolata</taxon>
        <taxon>Dinophyceae</taxon>
        <taxon>Suessiales</taxon>
        <taxon>Symbiodiniaceae</taxon>
        <taxon>Symbiodinium</taxon>
    </lineage>
</organism>
<evidence type="ECO:0000313" key="3">
    <source>
        <dbReference type="Proteomes" id="UP000604046"/>
    </source>
</evidence>
<feature type="transmembrane region" description="Helical" evidence="1">
    <location>
        <begin position="219"/>
        <end position="244"/>
    </location>
</feature>
<sequence length="636" mass="71162">MEHHQATLEKLEMLEEGGKPGGEKYLKESSQASLMDDVVEEPVAFLETAWNLVLVLGHTDCGLLDLAIACFLWLASGLMQISFFVILLSEDFLGEPFGKQVEVAKAWRESIAHDFKHMDLGDESLVSRVCRADRTLILSTPQMQMLDQINAFIGLGTADFEAPYFQPGVLLCMMCILLWCLYLLNEFRLVVFSLEAVSQLPRGPRTLWRRRGSFQTISYGRFAVYCLMRLSRFFIAVGLLYAGVQWLAGTISITELILNAVALSAVLQIDEMVFAALMPKKIQICIQDLEAIKVRYSKGRSQTESLILVVAISLLMLWPWTHNVGPLSWDMIEVKRQYCGGTQNFVVADNQVQGITVGLVTSDYASAQSDHHLNQTSLIRFAVSRHIWQEPLGTSNYIRFGKDRSDFVTARDMTMYTRNFHDSLCIDFDEIFLGNATHELQEFYRPYFYSASFGSGFPDGASCAEMAHLCHSLVPEGRLVRHVQHANPTLKVLGEGCSKTCFSEQDTAMRFTACKDVDLEETPHLREEWEAFWDSYMPMVEQRVGVNFSNPSLSFLPEFLAHVKNVGDLVPADLRLPHLRHAAGMDTAIFPADLPVSDCAQAHQLGFCGVFPVEAAVLCAATCDACSALHNNGTIV</sequence>
<evidence type="ECO:0000256" key="1">
    <source>
        <dbReference type="SAM" id="Phobius"/>
    </source>
</evidence>
<dbReference type="Proteomes" id="UP000604046">
    <property type="component" value="Unassembled WGS sequence"/>
</dbReference>
<gene>
    <name evidence="2" type="ORF">SNAT2548_LOCUS17780</name>
</gene>
<protein>
    <submittedName>
        <fullName evidence="2">Uncharacterized protein</fullName>
    </submittedName>
</protein>
<keyword evidence="1" id="KW-0812">Transmembrane</keyword>
<keyword evidence="1" id="KW-1133">Transmembrane helix</keyword>
<feature type="transmembrane region" description="Helical" evidence="1">
    <location>
        <begin position="305"/>
        <end position="321"/>
    </location>
</feature>
<accession>A0A812PE81</accession>
<feature type="transmembrane region" description="Helical" evidence="1">
    <location>
        <begin position="66"/>
        <end position="88"/>
    </location>
</feature>
<name>A0A812PE81_9DINO</name>
<keyword evidence="3" id="KW-1185">Reference proteome</keyword>
<dbReference type="EMBL" id="CAJNDS010002124">
    <property type="protein sequence ID" value="CAE7339834.1"/>
    <property type="molecule type" value="Genomic_DNA"/>
</dbReference>
<feature type="transmembrane region" description="Helical" evidence="1">
    <location>
        <begin position="164"/>
        <end position="184"/>
    </location>
</feature>
<evidence type="ECO:0000313" key="2">
    <source>
        <dbReference type="EMBL" id="CAE7339834.1"/>
    </source>
</evidence>
<reference evidence="2" key="1">
    <citation type="submission" date="2021-02" db="EMBL/GenBank/DDBJ databases">
        <authorList>
            <person name="Dougan E. K."/>
            <person name="Rhodes N."/>
            <person name="Thang M."/>
            <person name="Chan C."/>
        </authorList>
    </citation>
    <scope>NUCLEOTIDE SEQUENCE</scope>
</reference>
<feature type="transmembrane region" description="Helical" evidence="1">
    <location>
        <begin position="256"/>
        <end position="277"/>
    </location>
</feature>
<dbReference type="OrthoDB" id="10514713at2759"/>
<proteinExistence type="predicted"/>
<keyword evidence="1" id="KW-0472">Membrane</keyword>
<dbReference type="AlphaFoldDB" id="A0A812PE81"/>